<reference evidence="2" key="1">
    <citation type="submission" date="2016-10" db="EMBL/GenBank/DDBJ databases">
        <authorList>
            <person name="Varghese N."/>
            <person name="Submissions S."/>
        </authorList>
    </citation>
    <scope>NUCLEOTIDE SEQUENCE [LARGE SCALE GENOMIC DNA]</scope>
    <source>
        <strain evidence="2">DSM 45422</strain>
    </source>
</reference>
<evidence type="ECO:0000313" key="2">
    <source>
        <dbReference type="Proteomes" id="UP000198921"/>
    </source>
</evidence>
<name>A0A1H3IB09_9ACTN</name>
<sequence length="277" mass="28988">MRTGPASDEDRCVTVTEDPAAAGRALFDDGAAVAGSMSRSAAALVWPDPAGRAAVRLEDRLARCLRTAADDAAGIAVLRERARAGAVLAFTVEHAVTLAHGGRPVRTDGLFSPRSGGRSAADAVTEAVVAAARGSHDERRVRHLGYLLAEVASSPELDAALVERALTLAAGLTWRHLVLLAGVGRRDRSPLPMTPLADDPRGWAAWGAREDVADLQRAGLLDPPPAQPRPGGAALPRLRPADLRLTRRGVLVHRLLALGFVRDDDVATALAELAPPG</sequence>
<dbReference type="AlphaFoldDB" id="A0A1H3IB09"/>
<dbReference type="Proteomes" id="UP000198921">
    <property type="component" value="Unassembled WGS sequence"/>
</dbReference>
<accession>A0A1H3IB09</accession>
<gene>
    <name evidence="1" type="ORF">SAMN05660209_02472</name>
</gene>
<organism evidence="1 2">
    <name type="scientific">Geodermatophilus africanus</name>
    <dbReference type="NCBI Taxonomy" id="1137993"/>
    <lineage>
        <taxon>Bacteria</taxon>
        <taxon>Bacillati</taxon>
        <taxon>Actinomycetota</taxon>
        <taxon>Actinomycetes</taxon>
        <taxon>Geodermatophilales</taxon>
        <taxon>Geodermatophilaceae</taxon>
        <taxon>Geodermatophilus</taxon>
    </lineage>
</organism>
<proteinExistence type="predicted"/>
<keyword evidence="2" id="KW-1185">Reference proteome</keyword>
<dbReference type="EMBL" id="FNOT01000005">
    <property type="protein sequence ID" value="SDY24911.1"/>
    <property type="molecule type" value="Genomic_DNA"/>
</dbReference>
<evidence type="ECO:0000313" key="1">
    <source>
        <dbReference type="EMBL" id="SDY24911.1"/>
    </source>
</evidence>
<dbReference type="STRING" id="1137993.SAMN05660209_02472"/>
<protein>
    <submittedName>
        <fullName evidence="1">Uncharacterized protein</fullName>
    </submittedName>
</protein>